<evidence type="ECO:0000313" key="6">
    <source>
        <dbReference type="EMBL" id="KAK7472453.1"/>
    </source>
</evidence>
<gene>
    <name evidence="6" type="ORF">VKT23_000568</name>
</gene>
<proteinExistence type="inferred from homology"/>
<dbReference type="Pfam" id="PF00484">
    <property type="entry name" value="Pro_CA"/>
    <property type="match status" value="1"/>
</dbReference>
<dbReference type="EMBL" id="JBANRG010000001">
    <property type="protein sequence ID" value="KAK7472453.1"/>
    <property type="molecule type" value="Genomic_DNA"/>
</dbReference>
<evidence type="ECO:0000256" key="5">
    <source>
        <dbReference type="RuleBase" id="RU003956"/>
    </source>
</evidence>
<evidence type="ECO:0000256" key="3">
    <source>
        <dbReference type="ARBA" id="ARBA00022723"/>
    </source>
</evidence>
<dbReference type="InterPro" id="IPR001765">
    <property type="entry name" value="Carbonic_anhydrase"/>
</dbReference>
<sequence length="165" mass="18301">MSTATDYAVESSEFTASYKPSDITGNYKGTMVVICIDPRVNSFVNSVLPYTVVARNAGGLSKSAVRDIVVSQEIGVRDVAVIHHTDCGMTHFSSESLRQKIKQDNPDDSVVAKLVDEMDFDHIEDLEVSVKSDVKYLKEHALVKKETKITGWIYDIKTGKITRVD</sequence>
<protein>
    <recommendedName>
        <fullName evidence="5">Carbonic anhydrase</fullName>
        <ecNumber evidence="5">4.2.1.1</ecNumber>
    </recommendedName>
    <alternativeName>
        <fullName evidence="5">Carbonate dehydratase</fullName>
    </alternativeName>
</protein>
<keyword evidence="3" id="KW-0479">Metal-binding</keyword>
<comment type="cofactor">
    <cofactor evidence="1">
        <name>Zn(2+)</name>
        <dbReference type="ChEBI" id="CHEBI:29105"/>
    </cofactor>
</comment>
<comment type="catalytic activity">
    <reaction evidence="5">
        <text>hydrogencarbonate + H(+) = CO2 + H2O</text>
        <dbReference type="Rhea" id="RHEA:10748"/>
        <dbReference type="ChEBI" id="CHEBI:15377"/>
        <dbReference type="ChEBI" id="CHEBI:15378"/>
        <dbReference type="ChEBI" id="CHEBI:16526"/>
        <dbReference type="ChEBI" id="CHEBI:17544"/>
        <dbReference type="EC" id="4.2.1.1"/>
    </reaction>
</comment>
<evidence type="ECO:0000256" key="4">
    <source>
        <dbReference type="ARBA" id="ARBA00022833"/>
    </source>
</evidence>
<keyword evidence="7" id="KW-1185">Reference proteome</keyword>
<organism evidence="6 7">
    <name type="scientific">Marasmiellus scandens</name>
    <dbReference type="NCBI Taxonomy" id="2682957"/>
    <lineage>
        <taxon>Eukaryota</taxon>
        <taxon>Fungi</taxon>
        <taxon>Dikarya</taxon>
        <taxon>Basidiomycota</taxon>
        <taxon>Agaricomycotina</taxon>
        <taxon>Agaricomycetes</taxon>
        <taxon>Agaricomycetidae</taxon>
        <taxon>Agaricales</taxon>
        <taxon>Marasmiineae</taxon>
        <taxon>Omphalotaceae</taxon>
        <taxon>Marasmiellus</taxon>
    </lineage>
</organism>
<dbReference type="Proteomes" id="UP001498398">
    <property type="component" value="Unassembled WGS sequence"/>
</dbReference>
<dbReference type="PANTHER" id="PTHR43175:SF3">
    <property type="entry name" value="CARBON DISULFIDE HYDROLASE"/>
    <property type="match status" value="1"/>
</dbReference>
<evidence type="ECO:0000256" key="1">
    <source>
        <dbReference type="ARBA" id="ARBA00001947"/>
    </source>
</evidence>
<dbReference type="InterPro" id="IPR036874">
    <property type="entry name" value="Carbonic_anhydrase_sf"/>
</dbReference>
<comment type="caution">
    <text evidence="6">The sequence shown here is derived from an EMBL/GenBank/DDBJ whole genome shotgun (WGS) entry which is preliminary data.</text>
</comment>
<evidence type="ECO:0000256" key="2">
    <source>
        <dbReference type="ARBA" id="ARBA00006217"/>
    </source>
</evidence>
<comment type="similarity">
    <text evidence="2 5">Belongs to the beta-class carbonic anhydrase family.</text>
</comment>
<keyword evidence="4 5" id="KW-0862">Zinc</keyword>
<comment type="function">
    <text evidence="5">Reversible hydration of carbon dioxide.</text>
</comment>
<dbReference type="Gene3D" id="3.40.1050.10">
    <property type="entry name" value="Carbonic anhydrase"/>
    <property type="match status" value="1"/>
</dbReference>
<dbReference type="SUPFAM" id="SSF53056">
    <property type="entry name" value="beta-carbonic anhydrase, cab"/>
    <property type="match status" value="1"/>
</dbReference>
<reference evidence="6 7" key="1">
    <citation type="submission" date="2024-01" db="EMBL/GenBank/DDBJ databases">
        <title>A draft genome for the cacao thread blight pathogen Marasmiellus scandens.</title>
        <authorList>
            <person name="Baruah I.K."/>
            <person name="Leung J."/>
            <person name="Bukari Y."/>
            <person name="Amoako-Attah I."/>
            <person name="Meinhardt L.W."/>
            <person name="Bailey B.A."/>
            <person name="Cohen S.P."/>
        </authorList>
    </citation>
    <scope>NUCLEOTIDE SEQUENCE [LARGE SCALE GENOMIC DNA]</scope>
    <source>
        <strain evidence="6 7">GH-19</strain>
    </source>
</reference>
<dbReference type="PANTHER" id="PTHR43175">
    <property type="entry name" value="CARBONIC ANHYDRASE"/>
    <property type="match status" value="1"/>
</dbReference>
<evidence type="ECO:0000313" key="7">
    <source>
        <dbReference type="Proteomes" id="UP001498398"/>
    </source>
</evidence>
<keyword evidence="5" id="KW-0456">Lyase</keyword>
<accession>A0ABR1K4G5</accession>
<name>A0ABR1K4G5_9AGAR</name>
<dbReference type="SMART" id="SM00947">
    <property type="entry name" value="Pro_CA"/>
    <property type="match status" value="1"/>
</dbReference>
<dbReference type="EC" id="4.2.1.1" evidence="5"/>